<dbReference type="GO" id="GO:0043409">
    <property type="term" value="P:negative regulation of MAPK cascade"/>
    <property type="evidence" value="ECO:0007669"/>
    <property type="project" value="TreeGrafter"/>
</dbReference>
<keyword evidence="2" id="KW-0378">Hydrolase</keyword>
<dbReference type="PROSITE" id="PS50054">
    <property type="entry name" value="TYR_PHOSPHATASE_DUAL"/>
    <property type="match status" value="1"/>
</dbReference>
<organism evidence="9 10">
    <name type="scientific">Danionella cerebrum</name>
    <dbReference type="NCBI Taxonomy" id="2873325"/>
    <lineage>
        <taxon>Eukaryota</taxon>
        <taxon>Metazoa</taxon>
        <taxon>Chordata</taxon>
        <taxon>Craniata</taxon>
        <taxon>Vertebrata</taxon>
        <taxon>Euteleostomi</taxon>
        <taxon>Actinopterygii</taxon>
        <taxon>Neopterygii</taxon>
        <taxon>Teleostei</taxon>
        <taxon>Ostariophysi</taxon>
        <taxon>Cypriniformes</taxon>
        <taxon>Danionidae</taxon>
        <taxon>Danioninae</taxon>
        <taxon>Danionella</taxon>
    </lineage>
</organism>
<dbReference type="InterPro" id="IPR016130">
    <property type="entry name" value="Tyr_Pase_AS"/>
</dbReference>
<dbReference type="OrthoDB" id="10252009at2759"/>
<feature type="active site" description="Phosphocysteine intermediate" evidence="6">
    <location>
        <position position="174"/>
    </location>
</feature>
<evidence type="ECO:0000256" key="1">
    <source>
        <dbReference type="ARBA" id="ARBA00008601"/>
    </source>
</evidence>
<dbReference type="EMBL" id="SRMA01027325">
    <property type="protein sequence ID" value="TRY55394.1"/>
    <property type="molecule type" value="Genomic_DNA"/>
</dbReference>
<dbReference type="PROSITE" id="PS00383">
    <property type="entry name" value="TYR_PHOSPHATASE_1"/>
    <property type="match status" value="1"/>
</dbReference>
<dbReference type="AlphaFoldDB" id="A0A553MQE6"/>
<gene>
    <name evidence="9" type="ORF">DNTS_034414</name>
</gene>
<dbReference type="GO" id="GO:0005737">
    <property type="term" value="C:cytoplasm"/>
    <property type="evidence" value="ECO:0007669"/>
    <property type="project" value="TreeGrafter"/>
</dbReference>
<comment type="caution">
    <text evidence="9">The sequence shown here is derived from an EMBL/GenBank/DDBJ whole genome shotgun (WGS) entry which is preliminary data.</text>
</comment>
<dbReference type="InterPro" id="IPR029021">
    <property type="entry name" value="Prot-tyrosine_phosphatase-like"/>
</dbReference>
<dbReference type="PANTHER" id="PTHR45682:SF10">
    <property type="entry name" value="DUAL SPECIFICITY PROTEIN PHOSPHATASE 13 ISOFORM B"/>
    <property type="match status" value="1"/>
</dbReference>
<dbReference type="GO" id="GO:0008138">
    <property type="term" value="F:protein tyrosine/serine/threonine phosphatase activity"/>
    <property type="evidence" value="ECO:0007669"/>
    <property type="project" value="InterPro"/>
</dbReference>
<evidence type="ECO:0000256" key="3">
    <source>
        <dbReference type="ARBA" id="ARBA00022912"/>
    </source>
</evidence>
<dbReference type="SMART" id="SM00195">
    <property type="entry name" value="DSPc"/>
    <property type="match status" value="1"/>
</dbReference>
<protein>
    <submittedName>
        <fullName evidence="9">Uncharacterized protein</fullName>
    </submittedName>
</protein>
<evidence type="ECO:0000256" key="4">
    <source>
        <dbReference type="ARBA" id="ARBA00047761"/>
    </source>
</evidence>
<dbReference type="PRINTS" id="PR01908">
    <property type="entry name" value="ADSPHPHTASE"/>
</dbReference>
<dbReference type="Gene3D" id="3.90.190.10">
    <property type="entry name" value="Protein tyrosine phosphatase superfamily"/>
    <property type="match status" value="1"/>
</dbReference>
<evidence type="ECO:0000313" key="9">
    <source>
        <dbReference type="EMBL" id="TRY55394.1"/>
    </source>
</evidence>
<comment type="similarity">
    <text evidence="1">Belongs to the protein-tyrosine phosphatase family. Non-receptor class dual specificity subfamily.</text>
</comment>
<name>A0A553MQE6_9TELE</name>
<dbReference type="STRING" id="623744.A0A553MQE6"/>
<dbReference type="InterPro" id="IPR020422">
    <property type="entry name" value="TYR_PHOSPHATASE_DUAL_dom"/>
</dbReference>
<dbReference type="GO" id="GO:0033549">
    <property type="term" value="F:MAP kinase phosphatase activity"/>
    <property type="evidence" value="ECO:0007669"/>
    <property type="project" value="TreeGrafter"/>
</dbReference>
<evidence type="ECO:0000256" key="5">
    <source>
        <dbReference type="ARBA" id="ARBA00048336"/>
    </source>
</evidence>
<dbReference type="SUPFAM" id="SSF52799">
    <property type="entry name" value="(Phosphotyrosine protein) phosphatases II"/>
    <property type="match status" value="1"/>
</dbReference>
<dbReference type="PROSITE" id="PS50056">
    <property type="entry name" value="TYR_PHOSPHATASE_2"/>
    <property type="match status" value="1"/>
</dbReference>
<dbReference type="PRINTS" id="PR01909">
    <property type="entry name" value="ADSPHPHTASEA"/>
</dbReference>
<dbReference type="InterPro" id="IPR020405">
    <property type="entry name" value="Atypical_DUSP_subfamA"/>
</dbReference>
<proteinExistence type="inferred from homology"/>
<sequence>MEKRFVSRVDYNYMPFKKRNSLRRHICELPVVNVPDQGEQSEQSEKLDEKGHPLRNDLCAYETPSVAELQSFLLADRRPTGHVNQVWPDVYIGNEVAARDKPMLYNMGITHIVNGASGPPHVNTGPRFYRDMNIDYYGVEADDSSDFTISVFFYGVARFIRAALSKKGRVFVHCLMGVSRSATLVLAFLMICEELTLMEAIKATRQHRDICPNPGFLNQLRHLDMTLVRERKRKLEAYQS</sequence>
<feature type="domain" description="Tyrosine specific protein phosphatases" evidence="8">
    <location>
        <begin position="151"/>
        <end position="208"/>
    </location>
</feature>
<evidence type="ECO:0000259" key="8">
    <source>
        <dbReference type="PROSITE" id="PS50056"/>
    </source>
</evidence>
<keyword evidence="10" id="KW-1185">Reference proteome</keyword>
<evidence type="ECO:0000256" key="2">
    <source>
        <dbReference type="ARBA" id="ARBA00022801"/>
    </source>
</evidence>
<evidence type="ECO:0000259" key="7">
    <source>
        <dbReference type="PROSITE" id="PS50054"/>
    </source>
</evidence>
<dbReference type="PANTHER" id="PTHR45682">
    <property type="entry name" value="AGAP008228-PA"/>
    <property type="match status" value="1"/>
</dbReference>
<dbReference type="Proteomes" id="UP000316079">
    <property type="component" value="Unassembled WGS sequence"/>
</dbReference>
<dbReference type="Pfam" id="PF00782">
    <property type="entry name" value="DSPc"/>
    <property type="match status" value="1"/>
</dbReference>
<comment type="catalytic activity">
    <reaction evidence="4">
        <text>O-phospho-L-seryl-[protein] + H2O = L-seryl-[protein] + phosphate</text>
        <dbReference type="Rhea" id="RHEA:20629"/>
        <dbReference type="Rhea" id="RHEA-COMP:9863"/>
        <dbReference type="Rhea" id="RHEA-COMP:11604"/>
        <dbReference type="ChEBI" id="CHEBI:15377"/>
        <dbReference type="ChEBI" id="CHEBI:29999"/>
        <dbReference type="ChEBI" id="CHEBI:43474"/>
        <dbReference type="ChEBI" id="CHEBI:83421"/>
        <dbReference type="EC" id="3.1.3.16"/>
    </reaction>
</comment>
<comment type="catalytic activity">
    <reaction evidence="5">
        <text>O-phospho-L-threonyl-[protein] + H2O = L-threonyl-[protein] + phosphate</text>
        <dbReference type="Rhea" id="RHEA:47004"/>
        <dbReference type="Rhea" id="RHEA-COMP:11060"/>
        <dbReference type="Rhea" id="RHEA-COMP:11605"/>
        <dbReference type="ChEBI" id="CHEBI:15377"/>
        <dbReference type="ChEBI" id="CHEBI:30013"/>
        <dbReference type="ChEBI" id="CHEBI:43474"/>
        <dbReference type="ChEBI" id="CHEBI:61977"/>
        <dbReference type="EC" id="3.1.3.16"/>
    </reaction>
</comment>
<evidence type="ECO:0000313" key="10">
    <source>
        <dbReference type="Proteomes" id="UP000316079"/>
    </source>
</evidence>
<feature type="domain" description="Tyrosine-protein phosphatase" evidence="7">
    <location>
        <begin position="82"/>
        <end position="229"/>
    </location>
</feature>
<accession>A0A553MQE6</accession>
<evidence type="ECO:0000256" key="6">
    <source>
        <dbReference type="PIRSR" id="PIRSR620405-1"/>
    </source>
</evidence>
<dbReference type="GO" id="GO:0004722">
    <property type="term" value="F:protein serine/threonine phosphatase activity"/>
    <property type="evidence" value="ECO:0007669"/>
    <property type="project" value="UniProtKB-EC"/>
</dbReference>
<keyword evidence="3" id="KW-0904">Protein phosphatase</keyword>
<reference evidence="9 10" key="1">
    <citation type="journal article" date="2019" name="Sci. Data">
        <title>Hybrid genome assembly and annotation of Danionella translucida.</title>
        <authorList>
            <person name="Kadobianskyi M."/>
            <person name="Schulze L."/>
            <person name="Schuelke M."/>
            <person name="Judkewitz B."/>
        </authorList>
    </citation>
    <scope>NUCLEOTIDE SEQUENCE [LARGE SCALE GENOMIC DNA]</scope>
    <source>
        <strain evidence="9 10">Bolton</strain>
    </source>
</reference>
<dbReference type="InterPro" id="IPR000387">
    <property type="entry name" value="Tyr_Pase_dom"/>
</dbReference>
<dbReference type="InterPro" id="IPR000340">
    <property type="entry name" value="Dual-sp_phosphatase_cat-dom"/>
</dbReference>